<name>A0AAN7UFZ2_9PEZI</name>
<evidence type="ECO:0000313" key="2">
    <source>
        <dbReference type="EMBL" id="KAK5624871.1"/>
    </source>
</evidence>
<dbReference type="EMBL" id="JAWHQM010000002">
    <property type="protein sequence ID" value="KAK5624871.1"/>
    <property type="molecule type" value="Genomic_DNA"/>
</dbReference>
<organism evidence="2 3">
    <name type="scientific">Xylaria bambusicola</name>
    <dbReference type="NCBI Taxonomy" id="326684"/>
    <lineage>
        <taxon>Eukaryota</taxon>
        <taxon>Fungi</taxon>
        <taxon>Dikarya</taxon>
        <taxon>Ascomycota</taxon>
        <taxon>Pezizomycotina</taxon>
        <taxon>Sordariomycetes</taxon>
        <taxon>Xylariomycetidae</taxon>
        <taxon>Xylariales</taxon>
        <taxon>Xylariaceae</taxon>
        <taxon>Xylaria</taxon>
    </lineage>
</organism>
<protein>
    <submittedName>
        <fullName evidence="2">Uncharacterized protein</fullName>
    </submittedName>
</protein>
<evidence type="ECO:0000256" key="1">
    <source>
        <dbReference type="SAM" id="MobiDB-lite"/>
    </source>
</evidence>
<dbReference type="AlphaFoldDB" id="A0AAN7UFZ2"/>
<sequence length="351" mass="38895">MADYQPLTVETSAAIGAFIQELHIRAEGGKPVDEETLALRMLASTHASPDHDYSTVRPLSPSDVPATASADGDDKFAKLTALMMGDTKPAEIQVSEGQIPKAPPVAVLPGYTNVDVANNYGLLMDASAMVQLYANLMQVQQKPEGFNITSEAAMAYNFQAKMAYDAMMGPMAGYYIFGSGVAQTYNDTIPRSQIHQHLLGKLFDGFGFDNDTKQKLDAPLTNFVAGLKDIHSQNNPTNTFDFMLRLNLVPRINVSGSDSDPIYVYQPSTYIIYMKIDATTFWQSTSKNGGEDRVNFKFTMTTTKCELNARKFEQNRQKFDDMFKLVTDNNLRAYSELLNKQIQSKEPNPGK</sequence>
<comment type="caution">
    <text evidence="2">The sequence shown here is derived from an EMBL/GenBank/DDBJ whole genome shotgun (WGS) entry which is preliminary data.</text>
</comment>
<dbReference type="Proteomes" id="UP001305414">
    <property type="component" value="Unassembled WGS sequence"/>
</dbReference>
<accession>A0AAN7UFZ2</accession>
<proteinExistence type="predicted"/>
<reference evidence="2 3" key="1">
    <citation type="submission" date="2023-10" db="EMBL/GenBank/DDBJ databases">
        <title>Draft genome sequence of Xylaria bambusicola isolate GMP-LS, the root and basal stem rot pathogen of sugarcane in Indonesia.</title>
        <authorList>
            <person name="Selvaraj P."/>
            <person name="Muralishankar V."/>
            <person name="Muruganantham S."/>
            <person name="Sp S."/>
            <person name="Haryani S."/>
            <person name="Lau K.J.X."/>
            <person name="Naqvi N.I."/>
        </authorList>
    </citation>
    <scope>NUCLEOTIDE SEQUENCE [LARGE SCALE GENOMIC DNA]</scope>
    <source>
        <strain evidence="2">GMP-LS</strain>
    </source>
</reference>
<gene>
    <name evidence="2" type="ORF">RRF57_000587</name>
</gene>
<evidence type="ECO:0000313" key="3">
    <source>
        <dbReference type="Proteomes" id="UP001305414"/>
    </source>
</evidence>
<keyword evidence="3" id="KW-1185">Reference proteome</keyword>
<feature type="region of interest" description="Disordered" evidence="1">
    <location>
        <begin position="48"/>
        <end position="71"/>
    </location>
</feature>